<reference evidence="7 9" key="2">
    <citation type="journal article" date="2013" name="Nature">
        <title>Insights into bilaterian evolution from three spiralian genomes.</title>
        <authorList>
            <person name="Simakov O."/>
            <person name="Marletaz F."/>
            <person name="Cho S.J."/>
            <person name="Edsinger-Gonzales E."/>
            <person name="Havlak P."/>
            <person name="Hellsten U."/>
            <person name="Kuo D.H."/>
            <person name="Larsson T."/>
            <person name="Lv J."/>
            <person name="Arendt D."/>
            <person name="Savage R."/>
            <person name="Osoegawa K."/>
            <person name="de Jong P."/>
            <person name="Grimwood J."/>
            <person name="Chapman J.A."/>
            <person name="Shapiro H."/>
            <person name="Aerts A."/>
            <person name="Otillar R.P."/>
            <person name="Terry A.Y."/>
            <person name="Boore J.L."/>
            <person name="Grigoriev I.V."/>
            <person name="Lindberg D.R."/>
            <person name="Seaver E.C."/>
            <person name="Weisblat D.A."/>
            <person name="Putnam N.H."/>
            <person name="Rokhsar D.S."/>
        </authorList>
    </citation>
    <scope>NUCLEOTIDE SEQUENCE</scope>
    <source>
        <strain evidence="7 9">I ESC-2004</strain>
    </source>
</reference>
<comment type="similarity">
    <text evidence="3">Belongs to the UTP5 family.</text>
</comment>
<dbReference type="InterPro" id="IPR024977">
    <property type="entry name" value="Apc4-like_WD40_dom"/>
</dbReference>
<evidence type="ECO:0000259" key="5">
    <source>
        <dbReference type="Pfam" id="PF04003"/>
    </source>
</evidence>
<dbReference type="STRING" id="283909.R7T9U7"/>
<dbReference type="GO" id="GO:0000462">
    <property type="term" value="P:maturation of SSU-rRNA from tricistronic rRNA transcript (SSU-rRNA, 5.8S rRNA, LSU-rRNA)"/>
    <property type="evidence" value="ECO:0007669"/>
    <property type="project" value="TreeGrafter"/>
</dbReference>
<dbReference type="AlphaFoldDB" id="R7T9U7"/>
<feature type="repeat" description="WD" evidence="4">
    <location>
        <begin position="102"/>
        <end position="143"/>
    </location>
</feature>
<dbReference type="InterPro" id="IPR001680">
    <property type="entry name" value="WD40_rpt"/>
</dbReference>
<accession>R7T9U7</accession>
<evidence type="ECO:0000313" key="8">
    <source>
        <dbReference type="EnsemblMetazoa" id="CapteP102327"/>
    </source>
</evidence>
<dbReference type="PROSITE" id="PS50082">
    <property type="entry name" value="WD_REPEATS_2"/>
    <property type="match status" value="1"/>
</dbReference>
<reference evidence="8" key="3">
    <citation type="submission" date="2015-06" db="UniProtKB">
        <authorList>
            <consortium name="EnsemblMetazoa"/>
        </authorList>
    </citation>
    <scope>IDENTIFICATION</scope>
</reference>
<evidence type="ECO:0000256" key="4">
    <source>
        <dbReference type="PROSITE-ProRule" id="PRU00221"/>
    </source>
</evidence>
<dbReference type="FunCoup" id="R7T9U7">
    <property type="interactions" value="1870"/>
</dbReference>
<gene>
    <name evidence="7" type="ORF">CAPTEDRAFT_102327</name>
</gene>
<dbReference type="HOGENOM" id="CLU_020516_1_0_1"/>
<organism evidence="7">
    <name type="scientific">Capitella teleta</name>
    <name type="common">Polychaete worm</name>
    <dbReference type="NCBI Taxonomy" id="283909"/>
    <lineage>
        <taxon>Eukaryota</taxon>
        <taxon>Metazoa</taxon>
        <taxon>Spiralia</taxon>
        <taxon>Lophotrochozoa</taxon>
        <taxon>Annelida</taxon>
        <taxon>Polychaeta</taxon>
        <taxon>Sedentaria</taxon>
        <taxon>Scolecida</taxon>
        <taxon>Capitellidae</taxon>
        <taxon>Capitella</taxon>
    </lineage>
</organism>
<dbReference type="SUPFAM" id="SSF50978">
    <property type="entry name" value="WD40 repeat-like"/>
    <property type="match status" value="1"/>
</dbReference>
<evidence type="ECO:0000313" key="9">
    <source>
        <dbReference type="Proteomes" id="UP000014760"/>
    </source>
</evidence>
<dbReference type="PROSITE" id="PS50294">
    <property type="entry name" value="WD_REPEATS_REGION"/>
    <property type="match status" value="1"/>
</dbReference>
<keyword evidence="9" id="KW-1185">Reference proteome</keyword>
<evidence type="ECO:0000313" key="7">
    <source>
        <dbReference type="EMBL" id="ELT88135.1"/>
    </source>
</evidence>
<keyword evidence="4" id="KW-0853">WD repeat</keyword>
<dbReference type="SMART" id="SM00320">
    <property type="entry name" value="WD40"/>
    <property type="match status" value="4"/>
</dbReference>
<dbReference type="PANTHER" id="PTHR44267:SF1">
    <property type="entry name" value="WD REPEAT-CONTAINING PROTEIN 43"/>
    <property type="match status" value="1"/>
</dbReference>
<reference evidence="9" key="1">
    <citation type="submission" date="2012-12" db="EMBL/GenBank/DDBJ databases">
        <authorList>
            <person name="Hellsten U."/>
            <person name="Grimwood J."/>
            <person name="Chapman J.A."/>
            <person name="Shapiro H."/>
            <person name="Aerts A."/>
            <person name="Otillar R.P."/>
            <person name="Terry A.Y."/>
            <person name="Boore J.L."/>
            <person name="Simakov O."/>
            <person name="Marletaz F."/>
            <person name="Cho S.-J."/>
            <person name="Edsinger-Gonzales E."/>
            <person name="Havlak P."/>
            <person name="Kuo D.-H."/>
            <person name="Larsson T."/>
            <person name="Lv J."/>
            <person name="Arendt D."/>
            <person name="Savage R."/>
            <person name="Osoegawa K."/>
            <person name="de Jong P."/>
            <person name="Lindberg D.R."/>
            <person name="Seaver E.C."/>
            <person name="Weisblat D.A."/>
            <person name="Putnam N.H."/>
            <person name="Grigoriev I.V."/>
            <person name="Rokhsar D.S."/>
        </authorList>
    </citation>
    <scope>NUCLEOTIDE SEQUENCE</scope>
    <source>
        <strain evidence="9">I ESC-2004</strain>
    </source>
</reference>
<comment type="subcellular location">
    <subcellularLocation>
        <location evidence="1">Nucleus</location>
    </subcellularLocation>
</comment>
<evidence type="ECO:0000256" key="2">
    <source>
        <dbReference type="ARBA" id="ARBA00023242"/>
    </source>
</evidence>
<dbReference type="EMBL" id="KB311963">
    <property type="protein sequence ID" value="ELT88135.1"/>
    <property type="molecule type" value="Genomic_DNA"/>
</dbReference>
<dbReference type="Proteomes" id="UP000014760">
    <property type="component" value="Unassembled WGS sequence"/>
</dbReference>
<dbReference type="EMBL" id="AMQN01015499">
    <property type="status" value="NOT_ANNOTATED_CDS"/>
    <property type="molecule type" value="Genomic_DNA"/>
</dbReference>
<dbReference type="InterPro" id="IPR036322">
    <property type="entry name" value="WD40_repeat_dom_sf"/>
</dbReference>
<name>R7T9U7_CAPTE</name>
<evidence type="ECO:0000259" key="6">
    <source>
        <dbReference type="Pfam" id="PF12894"/>
    </source>
</evidence>
<sequence>MATSAFSPSGDRYVFSSPDGNLKLFNALTGSLEQEYTPSSHLSATCSCLSWCPQSKLDKKPKRRKSEVGKAVHSLELVAIGTTSGSLLLYSINKGSLHSELNGGHTDQVHCVCWSSEGQRLFSSSEDQHIIEWSLETASVKHKWKGDKTPVTSVLVCPNDRHLLSAGRSIKLWDLETREMLKKFTGHSSEVISLFAVSPACNVENGAATNGHCSDIDGSYFLSAAKGDRMINAWQINLASKDKNSLASFSLPEEPCAMHLSQPQQAKPFLMSVVTRSGQLLVFEYTLNGRAKKPLTPKISIQVATEDAVPAPIPILAAAVLSDGSQAIMIAHGSALKPTLEKIEYSEMTQDLCLIRKDPSKSAVRGQQSVSKVKVPETSSEVTVLGPGSSSIHTVQAARDKKPKRKRKASVDVSMSMEERLNAISLEPDQDKTAPPKADSLAVLLTQGLHSQDRSMISSVLQNSNSSVIKRTVHRLPIAVIVPLVKELSRRMEGPSARGPLLLKWVKTVLTMHTSYLMTFPELVDGLSSLYQLIESRVSTYGRLSRLQGKLNLLLAQVCKALYV</sequence>
<dbReference type="Pfam" id="PF04003">
    <property type="entry name" value="Utp12"/>
    <property type="match status" value="1"/>
</dbReference>
<dbReference type="Gene3D" id="2.130.10.10">
    <property type="entry name" value="YVTN repeat-like/Quinoprotein amine dehydrogenase"/>
    <property type="match status" value="1"/>
</dbReference>
<dbReference type="OMA" id="PCTALTW"/>
<feature type="domain" description="Anaphase-promoting complex subunit 4-like WD40" evidence="6">
    <location>
        <begin position="75"/>
        <end position="153"/>
    </location>
</feature>
<dbReference type="InterPro" id="IPR052414">
    <property type="entry name" value="U3_snoRNA-assoc_WDR"/>
</dbReference>
<dbReference type="InterPro" id="IPR015943">
    <property type="entry name" value="WD40/YVTN_repeat-like_dom_sf"/>
</dbReference>
<dbReference type="EnsemblMetazoa" id="CapteT102327">
    <property type="protein sequence ID" value="CapteP102327"/>
    <property type="gene ID" value="CapteG102327"/>
</dbReference>
<evidence type="ECO:0000256" key="1">
    <source>
        <dbReference type="ARBA" id="ARBA00004123"/>
    </source>
</evidence>
<dbReference type="InterPro" id="IPR007148">
    <property type="entry name" value="SSU_processome_Utp12"/>
</dbReference>
<keyword evidence="2" id="KW-0539">Nucleus</keyword>
<dbReference type="GO" id="GO:0005730">
    <property type="term" value="C:nucleolus"/>
    <property type="evidence" value="ECO:0007669"/>
    <property type="project" value="TreeGrafter"/>
</dbReference>
<dbReference type="PANTHER" id="PTHR44267">
    <property type="entry name" value="WD REPEAT-CONTAINING PROTEIN 43"/>
    <property type="match status" value="1"/>
</dbReference>
<proteinExistence type="inferred from homology"/>
<feature type="domain" description="Small-subunit processome Utp12" evidence="5">
    <location>
        <begin position="453"/>
        <end position="555"/>
    </location>
</feature>
<protein>
    <submittedName>
        <fullName evidence="7 8">Uncharacterized protein</fullName>
    </submittedName>
</protein>
<evidence type="ECO:0000256" key="3">
    <source>
        <dbReference type="ARBA" id="ARBA00038335"/>
    </source>
</evidence>
<dbReference type="OrthoDB" id="30195at2759"/>
<dbReference type="Pfam" id="PF12894">
    <property type="entry name" value="ANAPC4_WD40"/>
    <property type="match status" value="1"/>
</dbReference>